<keyword evidence="2" id="KW-0812">Transmembrane</keyword>
<dbReference type="OrthoDB" id="9809429at2"/>
<dbReference type="Pfam" id="PF07291">
    <property type="entry name" value="MauE"/>
    <property type="match status" value="1"/>
</dbReference>
<name>A0A4Y8WRX3_9PORP</name>
<keyword evidence="3" id="KW-1133">Transmembrane helix</keyword>
<organism evidence="6 7">
    <name type="scientific">Porphyromonas levii</name>
    <dbReference type="NCBI Taxonomy" id="28114"/>
    <lineage>
        <taxon>Bacteria</taxon>
        <taxon>Pseudomonadati</taxon>
        <taxon>Bacteroidota</taxon>
        <taxon>Bacteroidia</taxon>
        <taxon>Bacteroidales</taxon>
        <taxon>Porphyromonadaceae</taxon>
        <taxon>Porphyromonas</taxon>
    </lineage>
</organism>
<reference evidence="6 7" key="1">
    <citation type="submission" date="2019-03" db="EMBL/GenBank/DDBJ databases">
        <title>Porphyromonas levii Isolated from the Uterus of Dairy Cows.</title>
        <authorList>
            <person name="Francis A.M."/>
        </authorList>
    </citation>
    <scope>NUCLEOTIDE SEQUENCE [LARGE SCALE GENOMIC DNA]</scope>
    <source>
        <strain evidence="6 7">AF5678</strain>
    </source>
</reference>
<keyword evidence="4" id="KW-0472">Membrane</keyword>
<accession>A0A4Y8WRX3</accession>
<comment type="subcellular location">
    <subcellularLocation>
        <location evidence="1">Membrane</location>
        <topology evidence="1">Multi-pass membrane protein</topology>
    </subcellularLocation>
</comment>
<dbReference type="NCBIfam" id="NF045576">
    <property type="entry name" value="BT_3928_fam"/>
    <property type="match status" value="1"/>
</dbReference>
<evidence type="ECO:0000256" key="3">
    <source>
        <dbReference type="ARBA" id="ARBA00022989"/>
    </source>
</evidence>
<dbReference type="AlphaFoldDB" id="A0A4Y8WRX3"/>
<sequence length="408" mass="45724">MQWNKRQVFATVAQLILGATFIFSGLVKSIDPMGTAIKIEEYVAIGGLHFPSWCYLGASVALNLFEALLGVAFLIGWRRLITSWAALVLMCCMTLLTLYIYLFKPVADCGCFGDALVISNAATFWKNVVLLLLVAYLFRNLSAWHEWTSTRYADILIGVSSVILLLFNLTNIVHEPIIDFRPYTIGSDLMELTTTGGTEGVYIYSFVYAKDGKERTFSMEELSEVDSTWTYVRDEVEVIEEAARPAGADFVLVREDGSNAVESLTYKEGQAIIVISHDLNMVEPQLLQKITQNCPDPLLLAMGNTGEVWNKPEYAPLEQEFSEVLFLDKTTAKTVVRNNPGVLIIKGGRIVNKMTGKAFADRITNPEFKKDPYQMPTKKSRLLELLYAWGGLIILTIAIICSRFFKEK</sequence>
<evidence type="ECO:0000256" key="4">
    <source>
        <dbReference type="ARBA" id="ARBA00023136"/>
    </source>
</evidence>
<dbReference type="GO" id="GO:0030416">
    <property type="term" value="P:methylamine metabolic process"/>
    <property type="evidence" value="ECO:0007669"/>
    <property type="project" value="InterPro"/>
</dbReference>
<evidence type="ECO:0000256" key="2">
    <source>
        <dbReference type="ARBA" id="ARBA00022692"/>
    </source>
</evidence>
<keyword evidence="7" id="KW-1185">Reference proteome</keyword>
<feature type="domain" description="Methylamine utilisation protein MauE" evidence="5">
    <location>
        <begin position="7"/>
        <end position="137"/>
    </location>
</feature>
<dbReference type="RefSeq" id="WP_134849343.1">
    <property type="nucleotide sequence ID" value="NZ_CP197400.1"/>
</dbReference>
<dbReference type="EMBL" id="SPNC01000008">
    <property type="protein sequence ID" value="TFH97032.1"/>
    <property type="molecule type" value="Genomic_DNA"/>
</dbReference>
<dbReference type="STRING" id="1122973.GCA_000379925_00308"/>
<evidence type="ECO:0000313" key="7">
    <source>
        <dbReference type="Proteomes" id="UP000297225"/>
    </source>
</evidence>
<comment type="caution">
    <text evidence="6">The sequence shown here is derived from an EMBL/GenBank/DDBJ whole genome shotgun (WGS) entry which is preliminary data.</text>
</comment>
<dbReference type="GO" id="GO:0016020">
    <property type="term" value="C:membrane"/>
    <property type="evidence" value="ECO:0007669"/>
    <property type="project" value="UniProtKB-SubCell"/>
</dbReference>
<proteinExistence type="predicted"/>
<protein>
    <submittedName>
        <fullName evidence="6">DoxX family protein</fullName>
    </submittedName>
</protein>
<dbReference type="InterPro" id="IPR009908">
    <property type="entry name" value="Methylamine_util_MauE"/>
</dbReference>
<evidence type="ECO:0000256" key="1">
    <source>
        <dbReference type="ARBA" id="ARBA00004141"/>
    </source>
</evidence>
<evidence type="ECO:0000259" key="5">
    <source>
        <dbReference type="Pfam" id="PF07291"/>
    </source>
</evidence>
<evidence type="ECO:0000313" key="6">
    <source>
        <dbReference type="EMBL" id="TFH97032.1"/>
    </source>
</evidence>
<gene>
    <name evidence="6" type="ORF">E4P47_01095</name>
</gene>
<dbReference type="Proteomes" id="UP000297225">
    <property type="component" value="Unassembled WGS sequence"/>
</dbReference>